<reference evidence="1 2" key="2">
    <citation type="submission" date="2007-08" db="EMBL/GenBank/DDBJ databases">
        <authorList>
            <person name="Fulton L."/>
            <person name="Clifton S."/>
            <person name="Fulton B."/>
            <person name="Xu J."/>
            <person name="Minx P."/>
            <person name="Pepin K.H."/>
            <person name="Johnson M."/>
            <person name="Thiruvilangam P."/>
            <person name="Bhonagiri V."/>
            <person name="Nash W.E."/>
            <person name="Wang C."/>
            <person name="Mardis E.R."/>
            <person name="Wilson R.K."/>
        </authorList>
    </citation>
    <scope>NUCLEOTIDE SEQUENCE [LARGE SCALE GENOMIC DNA]</scope>
    <source>
        <strain evidence="1 2">DSM 753</strain>
    </source>
</reference>
<dbReference type="AlphaFoldDB" id="A7VW55"/>
<dbReference type="HOGENOM" id="CLU_2804872_0_0_9"/>
<dbReference type="Proteomes" id="UP000003490">
    <property type="component" value="Unassembled WGS sequence"/>
</dbReference>
<sequence length="67" mass="7661">MDSLHFNKAFSPAGVFFCALFGGRFAPALKRNHFSLFIRPQSLARRHWTKGNGRRQCAPSVSRYFSL</sequence>
<dbReference type="EMBL" id="ABCB02000020">
    <property type="protein sequence ID" value="EDO60002.1"/>
    <property type="molecule type" value="Genomic_DNA"/>
</dbReference>
<accession>A7VW55</accession>
<evidence type="ECO:0000313" key="2">
    <source>
        <dbReference type="Proteomes" id="UP000003490"/>
    </source>
</evidence>
<name>A7VW55_9FIRM</name>
<comment type="caution">
    <text evidence="1">The sequence shown here is derived from an EMBL/GenBank/DDBJ whole genome shotgun (WGS) entry which is preliminary data.</text>
</comment>
<gene>
    <name evidence="1" type="ORF">CLOLEP_02819</name>
</gene>
<reference evidence="1 2" key="1">
    <citation type="submission" date="2007-08" db="EMBL/GenBank/DDBJ databases">
        <title>Draft genome sequence of Clostridium leptum (DSM 753).</title>
        <authorList>
            <person name="Sudarsanam P."/>
            <person name="Ley R."/>
            <person name="Guruge J."/>
            <person name="Turnbaugh P.J."/>
            <person name="Mahowald M."/>
            <person name="Liep D."/>
            <person name="Gordon J."/>
        </authorList>
    </citation>
    <scope>NUCLEOTIDE SEQUENCE [LARGE SCALE GENOMIC DNA]</scope>
    <source>
        <strain evidence="1 2">DSM 753</strain>
    </source>
</reference>
<organism evidence="1 2">
    <name type="scientific">[Clostridium] leptum DSM 753</name>
    <dbReference type="NCBI Taxonomy" id="428125"/>
    <lineage>
        <taxon>Bacteria</taxon>
        <taxon>Bacillati</taxon>
        <taxon>Bacillota</taxon>
        <taxon>Clostridia</taxon>
        <taxon>Eubacteriales</taxon>
        <taxon>Oscillospiraceae</taxon>
        <taxon>Oscillospiraceae incertae sedis</taxon>
    </lineage>
</organism>
<evidence type="ECO:0000313" key="1">
    <source>
        <dbReference type="EMBL" id="EDO60002.1"/>
    </source>
</evidence>
<protein>
    <submittedName>
        <fullName evidence="1">Uncharacterized protein</fullName>
    </submittedName>
</protein>
<proteinExistence type="predicted"/>